<comment type="similarity">
    <text evidence="5">Belongs to the DNA photolyase family.</text>
</comment>
<keyword evidence="4 5" id="KW-0157">Chromophore</keyword>
<evidence type="ECO:0000256" key="2">
    <source>
        <dbReference type="ARBA" id="ARBA00022630"/>
    </source>
</evidence>
<dbReference type="PROSITE" id="PS00394">
    <property type="entry name" value="DNA_PHOTOLYASES_1_1"/>
    <property type="match status" value="1"/>
</dbReference>
<organism evidence="7 8">
    <name type="scientific">Priestia iocasae</name>
    <dbReference type="NCBI Taxonomy" id="2291674"/>
    <lineage>
        <taxon>Bacteria</taxon>
        <taxon>Bacillati</taxon>
        <taxon>Bacillota</taxon>
        <taxon>Bacilli</taxon>
        <taxon>Bacillales</taxon>
        <taxon>Bacillaceae</taxon>
        <taxon>Priestia</taxon>
    </lineage>
</organism>
<evidence type="ECO:0000313" key="7">
    <source>
        <dbReference type="EMBL" id="MBM7701982.1"/>
    </source>
</evidence>
<keyword evidence="2 5" id="KW-0285">Flavoprotein</keyword>
<proteinExistence type="inferred from homology"/>
<dbReference type="Proteomes" id="UP000809829">
    <property type="component" value="Unassembled WGS sequence"/>
</dbReference>
<accession>A0ABS2QSN9</accession>
<comment type="cofactor">
    <cofactor evidence="1">
        <name>FAD</name>
        <dbReference type="ChEBI" id="CHEBI:57692"/>
    </cofactor>
</comment>
<dbReference type="SUPFAM" id="SSF52425">
    <property type="entry name" value="Cryptochrome/photolyase, N-terminal domain"/>
    <property type="match status" value="1"/>
</dbReference>
<dbReference type="PROSITE" id="PS51645">
    <property type="entry name" value="PHR_CRY_ALPHA_BETA"/>
    <property type="match status" value="1"/>
</dbReference>
<comment type="caution">
    <text evidence="7">The sequence shown here is derived from an EMBL/GenBank/DDBJ whole genome shotgun (WGS) entry which is preliminary data.</text>
</comment>
<dbReference type="Gene3D" id="3.40.50.620">
    <property type="entry name" value="HUPs"/>
    <property type="match status" value="1"/>
</dbReference>
<dbReference type="PRINTS" id="PR00147">
    <property type="entry name" value="DNAPHOTLYASE"/>
</dbReference>
<keyword evidence="8" id="KW-1185">Reference proteome</keyword>
<dbReference type="PROSITE" id="PS00691">
    <property type="entry name" value="DNA_PHOTOLYASES_1_2"/>
    <property type="match status" value="1"/>
</dbReference>
<reference evidence="7 8" key="1">
    <citation type="submission" date="2021-01" db="EMBL/GenBank/DDBJ databases">
        <title>Genomic Encyclopedia of Type Strains, Phase IV (KMG-IV): sequencing the most valuable type-strain genomes for metagenomic binning, comparative biology and taxonomic classification.</title>
        <authorList>
            <person name="Goeker M."/>
        </authorList>
    </citation>
    <scope>NUCLEOTIDE SEQUENCE [LARGE SCALE GENOMIC DNA]</scope>
    <source>
        <strain evidence="7 8">DSM 104297</strain>
    </source>
</reference>
<dbReference type="GO" id="GO:0003904">
    <property type="term" value="F:deoxyribodipyrimidine photo-lyase activity"/>
    <property type="evidence" value="ECO:0007669"/>
    <property type="project" value="UniProtKB-EC"/>
</dbReference>
<gene>
    <name evidence="7" type="ORF">JOC83_000808</name>
</gene>
<dbReference type="PANTHER" id="PTHR11455">
    <property type="entry name" value="CRYPTOCHROME"/>
    <property type="match status" value="1"/>
</dbReference>
<dbReference type="InterPro" id="IPR005101">
    <property type="entry name" value="Cryptochr/Photolyase_FAD-bd"/>
</dbReference>
<dbReference type="EC" id="4.1.99.3" evidence="7"/>
<dbReference type="SUPFAM" id="SSF48173">
    <property type="entry name" value="Cryptochrome/photolyase FAD-binding domain"/>
    <property type="match status" value="1"/>
</dbReference>
<dbReference type="EMBL" id="JAFBFC010000001">
    <property type="protein sequence ID" value="MBM7701982.1"/>
    <property type="molecule type" value="Genomic_DNA"/>
</dbReference>
<keyword evidence="7" id="KW-0456">Lyase</keyword>
<dbReference type="Gene3D" id="1.25.40.80">
    <property type="match status" value="1"/>
</dbReference>
<dbReference type="Pfam" id="PF00875">
    <property type="entry name" value="DNA_photolyase"/>
    <property type="match status" value="1"/>
</dbReference>
<dbReference type="InterPro" id="IPR036134">
    <property type="entry name" value="Crypto/Photolyase_FAD-like_sf"/>
</dbReference>
<evidence type="ECO:0000256" key="1">
    <source>
        <dbReference type="ARBA" id="ARBA00001974"/>
    </source>
</evidence>
<evidence type="ECO:0000259" key="6">
    <source>
        <dbReference type="PROSITE" id="PS51645"/>
    </source>
</evidence>
<feature type="domain" description="Photolyase/cryptochrome alpha/beta" evidence="6">
    <location>
        <begin position="3"/>
        <end position="131"/>
    </location>
</feature>
<protein>
    <submittedName>
        <fullName evidence="7">Deoxyribodipyrimidine photo-lyase</fullName>
        <ecNumber evidence="7">4.1.99.3</ecNumber>
    </submittedName>
</protein>
<sequence length="482" mass="56669">MGEPILVWIRKDLRLVDNPALFHALKDGIAVPVYIYDEDYEREWSLGGASKWWLHQALSDFESSIHKLGGKLIIRYGDTWSQLHELIHEIKPKAIYWNRRYEPHIVEKDQQIERMTSSKKLDVKTFNAHLLHEPWEIAQKNGNPYKVFTAYYKATQKQLVSNPVPKITQFSKIERDVYTESVSDLKLLPTINWTHTIEKTWNATENGGISLFKQFLKQKMMSYESGRDFPAKSIHSSLSPYFAFGQLSPRVLYHYLLKKAQTMHSASFQRQSEQFLRQLVWRDFAYHLLYHFPDTTVSSLNPLFTNFKWEKHEKHFNAWKKGQTGYPLVDAGMRQLWQTGFMHNRVRMVTSSFLVKHLLIHWKEGAQWFWDTLVDADLANNTLGWQWIAGSGADAAPYFRIFNPITQSEKFDHDAEYIKMWVPELRNLPNTYIHKPWETPQNVLNEAGIQLGETYPFPIVEHKAARARALERYHELKASQKT</sequence>
<keyword evidence="3 5" id="KW-0274">FAD</keyword>
<evidence type="ECO:0000256" key="3">
    <source>
        <dbReference type="ARBA" id="ARBA00022827"/>
    </source>
</evidence>
<name>A0ABS2QSN9_9BACI</name>
<dbReference type="Gene3D" id="1.10.579.10">
    <property type="entry name" value="DNA Cyclobutane Dipyrimidine Photolyase, subunit A, domain 3"/>
    <property type="match status" value="1"/>
</dbReference>
<evidence type="ECO:0000256" key="5">
    <source>
        <dbReference type="RuleBase" id="RU004182"/>
    </source>
</evidence>
<evidence type="ECO:0000313" key="8">
    <source>
        <dbReference type="Proteomes" id="UP000809829"/>
    </source>
</evidence>
<dbReference type="InterPro" id="IPR036155">
    <property type="entry name" value="Crypto/Photolyase_N_sf"/>
</dbReference>
<dbReference type="Pfam" id="PF03441">
    <property type="entry name" value="FAD_binding_7"/>
    <property type="match status" value="1"/>
</dbReference>
<evidence type="ECO:0000256" key="4">
    <source>
        <dbReference type="ARBA" id="ARBA00022991"/>
    </source>
</evidence>
<dbReference type="InterPro" id="IPR014729">
    <property type="entry name" value="Rossmann-like_a/b/a_fold"/>
</dbReference>
<dbReference type="InterPro" id="IPR002081">
    <property type="entry name" value="Cryptochrome/DNA_photolyase_1"/>
</dbReference>
<dbReference type="RefSeq" id="WP_205184120.1">
    <property type="nucleotide sequence ID" value="NZ_JAFBFC010000001.1"/>
</dbReference>
<dbReference type="PANTHER" id="PTHR11455:SF9">
    <property type="entry name" value="CRYPTOCHROME CIRCADIAN CLOCK 5 ISOFORM X1"/>
    <property type="match status" value="1"/>
</dbReference>
<dbReference type="InterPro" id="IPR006050">
    <property type="entry name" value="DNA_photolyase_N"/>
</dbReference>
<dbReference type="InterPro" id="IPR018394">
    <property type="entry name" value="DNA_photolyase_1_CS_C"/>
</dbReference>